<name>A0A1T5MLC0_9FIRM</name>
<dbReference type="STRING" id="36842.SAMN02194393_04969"/>
<feature type="transmembrane region" description="Helical" evidence="1">
    <location>
        <begin position="68"/>
        <end position="88"/>
    </location>
</feature>
<feature type="transmembrane region" description="Helical" evidence="1">
    <location>
        <begin position="164"/>
        <end position="182"/>
    </location>
</feature>
<evidence type="ECO:0000256" key="1">
    <source>
        <dbReference type="SAM" id="Phobius"/>
    </source>
</evidence>
<accession>A0A1T5MLC0</accession>
<organism evidence="3 4">
    <name type="scientific">Maledivibacter halophilus</name>
    <dbReference type="NCBI Taxonomy" id="36842"/>
    <lineage>
        <taxon>Bacteria</taxon>
        <taxon>Bacillati</taxon>
        <taxon>Bacillota</taxon>
        <taxon>Clostridia</taxon>
        <taxon>Peptostreptococcales</taxon>
        <taxon>Caminicellaceae</taxon>
        <taxon>Maledivibacter</taxon>
    </lineage>
</organism>
<feature type="transmembrane region" description="Helical" evidence="1">
    <location>
        <begin position="94"/>
        <end position="125"/>
    </location>
</feature>
<feature type="domain" description="B box-type" evidence="2">
    <location>
        <begin position="1"/>
        <end position="26"/>
    </location>
</feature>
<dbReference type="Pfam" id="PF00643">
    <property type="entry name" value="zf-B_box"/>
    <property type="match status" value="1"/>
</dbReference>
<evidence type="ECO:0000259" key="2">
    <source>
        <dbReference type="PROSITE" id="PS50119"/>
    </source>
</evidence>
<keyword evidence="1" id="KW-0472">Membrane</keyword>
<keyword evidence="1" id="KW-1133">Transmembrane helix</keyword>
<evidence type="ECO:0000313" key="4">
    <source>
        <dbReference type="Proteomes" id="UP000190285"/>
    </source>
</evidence>
<proteinExistence type="predicted"/>
<dbReference type="InterPro" id="IPR000315">
    <property type="entry name" value="Znf_B-box"/>
</dbReference>
<keyword evidence="1" id="KW-0812">Transmembrane</keyword>
<sequence>MKCSVHNDKEASFRCFECGAVICKECAVDIDGKIFCKNCLQKNISKDNKGINIDKPIMKNKYDKNTSSFWTFVFSLIPGAGQMYLGLMNRGLQLMVLFIIPIFLANMLYSIGGVLFLFNVIIWFYSFFDCLQTRKSINEGETVDDTLIWDIKIKNLDSLNYKHVGIGFIVIGGLSILNNGFHRISNYILEYFSRDVYQIFRFIRESLFPVLLIMIGVFLLKKAKAKKEA</sequence>
<feature type="transmembrane region" description="Helical" evidence="1">
    <location>
        <begin position="202"/>
        <end position="220"/>
    </location>
</feature>
<dbReference type="CDD" id="cd08368">
    <property type="entry name" value="LIM"/>
    <property type="match status" value="1"/>
</dbReference>
<dbReference type="EMBL" id="FUZT01000018">
    <property type="protein sequence ID" value="SKC89025.1"/>
    <property type="molecule type" value="Genomic_DNA"/>
</dbReference>
<dbReference type="AlphaFoldDB" id="A0A1T5MLC0"/>
<dbReference type="PROSITE" id="PS50119">
    <property type="entry name" value="ZF_BBOX"/>
    <property type="match status" value="1"/>
</dbReference>
<keyword evidence="4" id="KW-1185">Reference proteome</keyword>
<gene>
    <name evidence="3" type="ORF">SAMN02194393_04969</name>
</gene>
<dbReference type="RefSeq" id="WP_170917583.1">
    <property type="nucleotide sequence ID" value="NZ_FUZT01000018.1"/>
</dbReference>
<dbReference type="GO" id="GO:0008270">
    <property type="term" value="F:zinc ion binding"/>
    <property type="evidence" value="ECO:0007669"/>
    <property type="project" value="InterPro"/>
</dbReference>
<evidence type="ECO:0000313" key="3">
    <source>
        <dbReference type="EMBL" id="SKC89025.1"/>
    </source>
</evidence>
<reference evidence="3 4" key="1">
    <citation type="submission" date="2017-02" db="EMBL/GenBank/DDBJ databases">
        <authorList>
            <person name="Peterson S.W."/>
        </authorList>
    </citation>
    <scope>NUCLEOTIDE SEQUENCE [LARGE SCALE GENOMIC DNA]</scope>
    <source>
        <strain evidence="3 4">M1</strain>
    </source>
</reference>
<dbReference type="Proteomes" id="UP000190285">
    <property type="component" value="Unassembled WGS sequence"/>
</dbReference>
<protein>
    <submittedName>
        <fullName evidence="3">B-box zinc finger</fullName>
    </submittedName>
</protein>